<organism evidence="1 2">
    <name type="scientific">Lactiplantibacillus fabifermentans DSM 21115</name>
    <dbReference type="NCBI Taxonomy" id="1413187"/>
    <lineage>
        <taxon>Bacteria</taxon>
        <taxon>Bacillati</taxon>
        <taxon>Bacillota</taxon>
        <taxon>Bacilli</taxon>
        <taxon>Lactobacillales</taxon>
        <taxon>Lactobacillaceae</taxon>
        <taxon>Lactiplantibacillus</taxon>
    </lineage>
</organism>
<proteinExistence type="predicted"/>
<name>A0A0R2NT83_9LACO</name>
<dbReference type="AlphaFoldDB" id="A0A0R2NT83"/>
<dbReference type="Proteomes" id="UP000050920">
    <property type="component" value="Unassembled WGS sequence"/>
</dbReference>
<accession>A0A0R2NT83</accession>
<dbReference type="RefSeq" id="WP_024624388.1">
    <property type="nucleotide sequence ID" value="NZ_AYGX02000053.1"/>
</dbReference>
<gene>
    <name evidence="1" type="ORF">DY78_GL002680</name>
</gene>
<keyword evidence="2" id="KW-1185">Reference proteome</keyword>
<evidence type="ECO:0000313" key="1">
    <source>
        <dbReference type="EMBL" id="KRO28098.1"/>
    </source>
</evidence>
<protein>
    <submittedName>
        <fullName evidence="1">Uncharacterized protein</fullName>
    </submittedName>
</protein>
<comment type="caution">
    <text evidence="1">The sequence shown here is derived from an EMBL/GenBank/DDBJ whole genome shotgun (WGS) entry which is preliminary data.</text>
</comment>
<dbReference type="EMBL" id="AYGX02000053">
    <property type="protein sequence ID" value="KRO28098.1"/>
    <property type="molecule type" value="Genomic_DNA"/>
</dbReference>
<evidence type="ECO:0000313" key="2">
    <source>
        <dbReference type="Proteomes" id="UP000050920"/>
    </source>
</evidence>
<sequence>MEKSKELLSMLENPEYFLNAQRQTLESRIEAKKLTESEAKKAKIESAKSVGRKASMDLLNQSWGDMIVDIIGAHEEIEGKLNESKEALLLGEYLNKSDNQEYALKRLINVITDPYGSILFNKLLLILKDYPADGDMMDILRDTLLNLSDVNNFKSVFTKYKFLISLIDRITPQAMVILQDYLKWPPFSMSMIINNNHVEGDMSKEFTDAYSHLKGIDDPNIVSRIQYSVQELQKNEFVFGSQISTGQVIMQPSEVGMDLIGFINHG</sequence>
<reference evidence="1 2" key="1">
    <citation type="journal article" date="2015" name="Genome Announc.">
        <title>Expanding the biotechnology potential of lactobacilli through comparative genomics of 213 strains and associated genera.</title>
        <authorList>
            <person name="Sun Z."/>
            <person name="Harris H.M."/>
            <person name="McCann A."/>
            <person name="Guo C."/>
            <person name="Argimon S."/>
            <person name="Zhang W."/>
            <person name="Yang X."/>
            <person name="Jeffery I.B."/>
            <person name="Cooney J.C."/>
            <person name="Kagawa T.F."/>
            <person name="Liu W."/>
            <person name="Song Y."/>
            <person name="Salvetti E."/>
            <person name="Wrobel A."/>
            <person name="Rasinkangas P."/>
            <person name="Parkhill J."/>
            <person name="Rea M.C."/>
            <person name="O'Sullivan O."/>
            <person name="Ritari J."/>
            <person name="Douillard F.P."/>
            <person name="Paul Ross R."/>
            <person name="Yang R."/>
            <person name="Briner A.E."/>
            <person name="Felis G.E."/>
            <person name="de Vos W.M."/>
            <person name="Barrangou R."/>
            <person name="Klaenhammer T.R."/>
            <person name="Caufield P.W."/>
            <person name="Cui Y."/>
            <person name="Zhang H."/>
            <person name="O'Toole P.W."/>
        </authorList>
    </citation>
    <scope>NUCLEOTIDE SEQUENCE [LARGE SCALE GENOMIC DNA]</scope>
    <source>
        <strain evidence="1 2">DSM 21115</strain>
    </source>
</reference>